<dbReference type="InterPro" id="IPR029063">
    <property type="entry name" value="SAM-dependent_MTases_sf"/>
</dbReference>
<organism evidence="4 5">
    <name type="scientific">Nocardiopsis lambiniae</name>
    <dbReference type="NCBI Taxonomy" id="3075539"/>
    <lineage>
        <taxon>Bacteria</taxon>
        <taxon>Bacillati</taxon>
        <taxon>Actinomycetota</taxon>
        <taxon>Actinomycetes</taxon>
        <taxon>Streptosporangiales</taxon>
        <taxon>Nocardiopsidaceae</taxon>
        <taxon>Nocardiopsis</taxon>
    </lineage>
</organism>
<evidence type="ECO:0000256" key="1">
    <source>
        <dbReference type="ARBA" id="ARBA00022603"/>
    </source>
</evidence>
<dbReference type="PANTHER" id="PTHR43861:SF1">
    <property type="entry name" value="TRANS-ACONITATE 2-METHYLTRANSFERASE"/>
    <property type="match status" value="1"/>
</dbReference>
<dbReference type="InterPro" id="IPR041698">
    <property type="entry name" value="Methyltransf_25"/>
</dbReference>
<dbReference type="CDD" id="cd02440">
    <property type="entry name" value="AdoMet_MTases"/>
    <property type="match status" value="1"/>
</dbReference>
<evidence type="ECO:0000313" key="5">
    <source>
        <dbReference type="Proteomes" id="UP001183390"/>
    </source>
</evidence>
<accession>A0ABU2MDJ6</accession>
<keyword evidence="1 4" id="KW-0489">Methyltransferase</keyword>
<sequence>MADPTTDIPSYWDRYIQGITPQEPEEVSPPALEWTQYPGHGPGPELLGEPSTALELGFGRGNAVAALASRGINATGVDVSPVAVRTARERWEHLGAEFHHADVVEFLASTTRRWEAIHSIWGAAWFTDPAVLFPLVYDRLEPGGRFVFSHAPAVPGSYGVQGMYGAGFNGRRVWVYRWAHEPEEWEDILTGHGFARVRVWEEAAPEPDHVGTVIGVAGR</sequence>
<dbReference type="GO" id="GO:0032259">
    <property type="term" value="P:methylation"/>
    <property type="evidence" value="ECO:0007669"/>
    <property type="project" value="UniProtKB-KW"/>
</dbReference>
<dbReference type="EMBL" id="JAVREP010000015">
    <property type="protein sequence ID" value="MDT0330752.1"/>
    <property type="molecule type" value="Genomic_DNA"/>
</dbReference>
<dbReference type="SUPFAM" id="SSF53335">
    <property type="entry name" value="S-adenosyl-L-methionine-dependent methyltransferases"/>
    <property type="match status" value="1"/>
</dbReference>
<evidence type="ECO:0000313" key="4">
    <source>
        <dbReference type="EMBL" id="MDT0330752.1"/>
    </source>
</evidence>
<dbReference type="GO" id="GO:0008168">
    <property type="term" value="F:methyltransferase activity"/>
    <property type="evidence" value="ECO:0007669"/>
    <property type="project" value="UniProtKB-KW"/>
</dbReference>
<dbReference type="RefSeq" id="WP_311513317.1">
    <property type="nucleotide sequence ID" value="NZ_JAVREP010000015.1"/>
</dbReference>
<name>A0ABU2MDJ6_9ACTN</name>
<dbReference type="Pfam" id="PF13649">
    <property type="entry name" value="Methyltransf_25"/>
    <property type="match status" value="1"/>
</dbReference>
<keyword evidence="2 4" id="KW-0808">Transferase</keyword>
<comment type="caution">
    <text evidence="4">The sequence shown here is derived from an EMBL/GenBank/DDBJ whole genome shotgun (WGS) entry which is preliminary data.</text>
</comment>
<protein>
    <submittedName>
        <fullName evidence="4">Class I SAM-dependent methyltransferase</fullName>
        <ecNumber evidence="4">2.1.-.-</ecNumber>
    </submittedName>
</protein>
<dbReference type="Gene3D" id="3.40.50.150">
    <property type="entry name" value="Vaccinia Virus protein VP39"/>
    <property type="match status" value="1"/>
</dbReference>
<dbReference type="Proteomes" id="UP001183390">
    <property type="component" value="Unassembled WGS sequence"/>
</dbReference>
<feature type="domain" description="Methyltransferase" evidence="3">
    <location>
        <begin position="54"/>
        <end position="144"/>
    </location>
</feature>
<gene>
    <name evidence="4" type="ORF">RM479_20230</name>
</gene>
<proteinExistence type="predicted"/>
<evidence type="ECO:0000259" key="3">
    <source>
        <dbReference type="Pfam" id="PF13649"/>
    </source>
</evidence>
<keyword evidence="5" id="KW-1185">Reference proteome</keyword>
<dbReference type="EC" id="2.1.-.-" evidence="4"/>
<dbReference type="PANTHER" id="PTHR43861">
    <property type="entry name" value="TRANS-ACONITATE 2-METHYLTRANSFERASE-RELATED"/>
    <property type="match status" value="1"/>
</dbReference>
<evidence type="ECO:0000256" key="2">
    <source>
        <dbReference type="ARBA" id="ARBA00022679"/>
    </source>
</evidence>
<reference evidence="5" key="1">
    <citation type="submission" date="2023-07" db="EMBL/GenBank/DDBJ databases">
        <title>30 novel species of actinomycetes from the DSMZ collection.</title>
        <authorList>
            <person name="Nouioui I."/>
        </authorList>
    </citation>
    <scope>NUCLEOTIDE SEQUENCE [LARGE SCALE GENOMIC DNA]</scope>
    <source>
        <strain evidence="5">DSM 44743</strain>
    </source>
</reference>